<dbReference type="InterPro" id="IPR000594">
    <property type="entry name" value="ThiF_NAD_FAD-bd"/>
</dbReference>
<dbReference type="GO" id="GO:0016779">
    <property type="term" value="F:nucleotidyltransferase activity"/>
    <property type="evidence" value="ECO:0007669"/>
    <property type="project" value="UniProtKB-KW"/>
</dbReference>
<dbReference type="InterPro" id="IPR045886">
    <property type="entry name" value="ThiF/MoeB/HesA"/>
</dbReference>
<dbReference type="PANTHER" id="PTHR43267:SF1">
    <property type="entry name" value="TRNA THREONYLCARBAMOYLADENOSINE DEHYDRATASE"/>
    <property type="match status" value="1"/>
</dbReference>
<dbReference type="EMBL" id="JACGXN010000009">
    <property type="protein sequence ID" value="MBA8880863.1"/>
    <property type="molecule type" value="Genomic_DNA"/>
</dbReference>
<keyword evidence="2" id="KW-0548">Nucleotidyltransferase</keyword>
<proteinExistence type="predicted"/>
<evidence type="ECO:0000313" key="3">
    <source>
        <dbReference type="Proteomes" id="UP000549052"/>
    </source>
</evidence>
<accession>A0A839EKA9</accession>
<organism evidence="2 3">
    <name type="scientific">Phyllobacterium myrsinacearum</name>
    <dbReference type="NCBI Taxonomy" id="28101"/>
    <lineage>
        <taxon>Bacteria</taxon>
        <taxon>Pseudomonadati</taxon>
        <taxon>Pseudomonadota</taxon>
        <taxon>Alphaproteobacteria</taxon>
        <taxon>Hyphomicrobiales</taxon>
        <taxon>Phyllobacteriaceae</taxon>
        <taxon>Phyllobacterium</taxon>
    </lineage>
</organism>
<name>A0A839EKA9_9HYPH</name>
<dbReference type="InterPro" id="IPR035985">
    <property type="entry name" value="Ubiquitin-activating_enz"/>
</dbReference>
<dbReference type="GO" id="GO:0061503">
    <property type="term" value="F:tRNA threonylcarbamoyladenosine dehydratase"/>
    <property type="evidence" value="ECO:0007669"/>
    <property type="project" value="TreeGrafter"/>
</dbReference>
<dbReference type="Proteomes" id="UP000549052">
    <property type="component" value="Unassembled WGS sequence"/>
</dbReference>
<keyword evidence="3" id="KW-1185">Reference proteome</keyword>
<dbReference type="GO" id="GO:0008641">
    <property type="term" value="F:ubiquitin-like modifier activating enzyme activity"/>
    <property type="evidence" value="ECO:0007669"/>
    <property type="project" value="InterPro"/>
</dbReference>
<evidence type="ECO:0000313" key="2">
    <source>
        <dbReference type="EMBL" id="MBA8880863.1"/>
    </source>
</evidence>
<reference evidence="2 3" key="1">
    <citation type="submission" date="2020-07" db="EMBL/GenBank/DDBJ databases">
        <title>Genomic Encyclopedia of Type Strains, Phase IV (KMG-V): Genome sequencing to study the core and pangenomes of soil and plant-associated prokaryotes.</title>
        <authorList>
            <person name="Whitman W."/>
        </authorList>
    </citation>
    <scope>NUCLEOTIDE SEQUENCE [LARGE SCALE GENOMIC DNA]</scope>
    <source>
        <strain evidence="2 3">AN3</strain>
    </source>
</reference>
<evidence type="ECO:0000259" key="1">
    <source>
        <dbReference type="Pfam" id="PF00899"/>
    </source>
</evidence>
<gene>
    <name evidence="2" type="ORF">FHW16_004588</name>
</gene>
<dbReference type="GO" id="GO:0061504">
    <property type="term" value="P:cyclic threonylcarbamoyladenosine biosynthetic process"/>
    <property type="evidence" value="ECO:0007669"/>
    <property type="project" value="TreeGrafter"/>
</dbReference>
<dbReference type="Pfam" id="PF00899">
    <property type="entry name" value="ThiF"/>
    <property type="match status" value="1"/>
</dbReference>
<dbReference type="Gene3D" id="3.40.50.720">
    <property type="entry name" value="NAD(P)-binding Rossmann-like Domain"/>
    <property type="match status" value="1"/>
</dbReference>
<comment type="caution">
    <text evidence="2">The sequence shown here is derived from an EMBL/GenBank/DDBJ whole genome shotgun (WGS) entry which is preliminary data.</text>
</comment>
<keyword evidence="2" id="KW-0808">Transferase</keyword>
<feature type="domain" description="THIF-type NAD/FAD binding fold" evidence="1">
    <location>
        <begin position="217"/>
        <end position="348"/>
    </location>
</feature>
<sequence>MESARQVLAEALELLEAHETGAEEEDLREDFTTYWNQREFGGGPALALLYQEGATTGACVSTVDEVFAFGNKRSMMRWWENRTGHGPRFCNAAHFINLRSFPHPSSFPTDGPSLITFLDKFTHDGSSRVFAALSSFPRASLFILVGQTPLGRTQFAGLRLVKREPLRKDGFRHKKRVKLNLEGKIARHQLMASYGLQRLRTSRLDSASTRATIDIGKLIHKKVILVGCGALGSGIARMLAKAGIGKLTLVDGELLGWENIRRHELGGTRIRLPKAEAIAETIKADLPELQFAVAYNNTIQDVVLSGAKLLEGADMIIACTGSLHADTFIDEISRAGGTRIPVVFGWMEAWGVAAHGVLLTRDSSSILDGFEDGSPRFPAARNENLPPKECGNTATPFGATELAAAQAMITELCLEVLLDPAIADTWRTWWTSDRNLERVGGNWTDEFQALKPVSCQSGVLERRWP</sequence>
<protein>
    <submittedName>
        <fullName evidence="2">Molybdopterin/thiamine biosynthesis adenylyltransferase</fullName>
    </submittedName>
</protein>
<dbReference type="AlphaFoldDB" id="A0A839EKA9"/>
<dbReference type="PANTHER" id="PTHR43267">
    <property type="entry name" value="TRNA THREONYLCARBAMOYLADENOSINE DEHYDRATASE"/>
    <property type="match status" value="1"/>
</dbReference>
<dbReference type="SUPFAM" id="SSF69572">
    <property type="entry name" value="Activating enzymes of the ubiquitin-like proteins"/>
    <property type="match status" value="1"/>
</dbReference>